<sequence length="421" mass="45304">MTTTTTTTTTTSARRPRDRKAQIAQHASELFATHGFHSVRMDDIAAATGITARALYRHYENKQTLLSHVVREDQNRLLAALGELRQEAGATAVDPEDHLRVIVDAALRGRRLSLLWQREARYLNAEDYAHVREAARRIADEFRTVVVAGLRPDLDPTSSLIRSWAALSLLMSPGHHDLAMAAAPLAELLLDAGRRVITAPPTSADSGGEPGPTRSSAPVPASRREQLLSGAASAFRRSGYAGASIDDIGAGAGVVGPALYRYFDSKQDLLVAATCRYLEWVAHENARALRSGAAPEDMLVTLVKGYIRVALEATDLLAVTVTESLHLPDGTAERVSRMRGDDLAEWARWLGVARPGIPEAIADVLVSAARTLIDDLARIPQFRQDPGFEAKLRSAALAVLSPPRDIIAASSAQTGVKASGV</sequence>
<dbReference type="Gene3D" id="1.10.357.10">
    <property type="entry name" value="Tetracycline Repressor, domain 2"/>
    <property type="match status" value="2"/>
</dbReference>
<dbReference type="OrthoDB" id="4456617at2"/>
<feature type="domain" description="HTH tetR-type" evidence="4">
    <location>
        <begin position="17"/>
        <end position="77"/>
    </location>
</feature>
<dbReference type="InterPro" id="IPR001647">
    <property type="entry name" value="HTH_TetR"/>
</dbReference>
<dbReference type="Gene3D" id="1.10.10.60">
    <property type="entry name" value="Homeodomain-like"/>
    <property type="match status" value="2"/>
</dbReference>
<organism evidence="5 6">
    <name type="scientific">Blastococcus tunisiensis</name>
    <dbReference type="NCBI Taxonomy" id="1798228"/>
    <lineage>
        <taxon>Bacteria</taxon>
        <taxon>Bacillati</taxon>
        <taxon>Actinomycetota</taxon>
        <taxon>Actinomycetes</taxon>
        <taxon>Geodermatophilales</taxon>
        <taxon>Geodermatophilaceae</taxon>
        <taxon>Blastococcus</taxon>
    </lineage>
</organism>
<evidence type="ECO:0000256" key="1">
    <source>
        <dbReference type="ARBA" id="ARBA00023125"/>
    </source>
</evidence>
<dbReference type="Pfam" id="PF00440">
    <property type="entry name" value="TetR_N"/>
    <property type="match status" value="2"/>
</dbReference>
<evidence type="ECO:0000259" key="4">
    <source>
        <dbReference type="PROSITE" id="PS50977"/>
    </source>
</evidence>
<accession>A0A1I2KSG8</accession>
<name>A0A1I2KSG8_9ACTN</name>
<dbReference type="GO" id="GO:0003700">
    <property type="term" value="F:DNA-binding transcription factor activity"/>
    <property type="evidence" value="ECO:0007669"/>
    <property type="project" value="TreeGrafter"/>
</dbReference>
<dbReference type="InterPro" id="IPR050109">
    <property type="entry name" value="HTH-type_TetR-like_transc_reg"/>
</dbReference>
<evidence type="ECO:0000313" key="5">
    <source>
        <dbReference type="EMBL" id="SFF68137.1"/>
    </source>
</evidence>
<dbReference type="AlphaFoldDB" id="A0A1I2KSG8"/>
<gene>
    <name evidence="5" type="ORF">SAMN05216574_12258</name>
</gene>
<keyword evidence="1 2" id="KW-0238">DNA-binding</keyword>
<dbReference type="EMBL" id="FOND01000022">
    <property type="protein sequence ID" value="SFF68137.1"/>
    <property type="molecule type" value="Genomic_DNA"/>
</dbReference>
<feature type="domain" description="HTH tetR-type" evidence="4">
    <location>
        <begin position="221"/>
        <end position="281"/>
    </location>
</feature>
<feature type="region of interest" description="Disordered" evidence="3">
    <location>
        <begin position="199"/>
        <end position="223"/>
    </location>
</feature>
<keyword evidence="6" id="KW-1185">Reference proteome</keyword>
<dbReference type="PANTHER" id="PTHR30055">
    <property type="entry name" value="HTH-TYPE TRANSCRIPTIONAL REGULATOR RUTR"/>
    <property type="match status" value="1"/>
</dbReference>
<dbReference type="InterPro" id="IPR009057">
    <property type="entry name" value="Homeodomain-like_sf"/>
</dbReference>
<dbReference type="PANTHER" id="PTHR30055:SF237">
    <property type="entry name" value="TRANSCRIPTIONAL REPRESSOR MCE3R"/>
    <property type="match status" value="1"/>
</dbReference>
<evidence type="ECO:0000313" key="6">
    <source>
        <dbReference type="Proteomes" id="UP000198589"/>
    </source>
</evidence>
<feature type="DNA-binding region" description="H-T-H motif" evidence="2">
    <location>
        <begin position="40"/>
        <end position="59"/>
    </location>
</feature>
<evidence type="ECO:0000256" key="3">
    <source>
        <dbReference type="SAM" id="MobiDB-lite"/>
    </source>
</evidence>
<dbReference type="Proteomes" id="UP000198589">
    <property type="component" value="Unassembled WGS sequence"/>
</dbReference>
<protein>
    <submittedName>
        <fullName evidence="5">DNA-binding transcriptional regulator, AcrR family</fullName>
    </submittedName>
</protein>
<feature type="DNA-binding region" description="H-T-H motif" evidence="2">
    <location>
        <begin position="244"/>
        <end position="263"/>
    </location>
</feature>
<feature type="compositionally biased region" description="Low complexity" evidence="3">
    <location>
        <begin position="1"/>
        <end position="11"/>
    </location>
</feature>
<reference evidence="6" key="1">
    <citation type="submission" date="2016-10" db="EMBL/GenBank/DDBJ databases">
        <authorList>
            <person name="Varghese N."/>
            <person name="Submissions S."/>
        </authorList>
    </citation>
    <scope>NUCLEOTIDE SEQUENCE [LARGE SCALE GENOMIC DNA]</scope>
    <source>
        <strain evidence="6">DSM 46838</strain>
    </source>
</reference>
<feature type="region of interest" description="Disordered" evidence="3">
    <location>
        <begin position="1"/>
        <end position="20"/>
    </location>
</feature>
<dbReference type="STRING" id="1798228.SAMN05216574_12258"/>
<dbReference type="PROSITE" id="PS50977">
    <property type="entry name" value="HTH_TETR_2"/>
    <property type="match status" value="2"/>
</dbReference>
<dbReference type="RefSeq" id="WP_092202860.1">
    <property type="nucleotide sequence ID" value="NZ_FOND01000022.1"/>
</dbReference>
<dbReference type="GO" id="GO:0000976">
    <property type="term" value="F:transcription cis-regulatory region binding"/>
    <property type="evidence" value="ECO:0007669"/>
    <property type="project" value="TreeGrafter"/>
</dbReference>
<proteinExistence type="predicted"/>
<evidence type="ECO:0000256" key="2">
    <source>
        <dbReference type="PROSITE-ProRule" id="PRU00335"/>
    </source>
</evidence>
<dbReference type="PRINTS" id="PR00455">
    <property type="entry name" value="HTHTETR"/>
</dbReference>
<dbReference type="SUPFAM" id="SSF46689">
    <property type="entry name" value="Homeodomain-like"/>
    <property type="match status" value="2"/>
</dbReference>